<reference evidence="2" key="2">
    <citation type="submission" date="2021-04" db="EMBL/GenBank/DDBJ databases">
        <authorList>
            <person name="Gilroy R."/>
        </authorList>
    </citation>
    <scope>NUCLEOTIDE SEQUENCE</scope>
    <source>
        <strain evidence="2">ChiHjej13B12-4958</strain>
    </source>
</reference>
<dbReference type="Gene3D" id="3.40.50.300">
    <property type="entry name" value="P-loop containing nucleotide triphosphate hydrolases"/>
    <property type="match status" value="1"/>
</dbReference>
<feature type="domain" description="Dynamin N-terminal" evidence="1">
    <location>
        <begin position="52"/>
        <end position="157"/>
    </location>
</feature>
<accession>A0A9D2QHC4</accession>
<dbReference type="InterPro" id="IPR027417">
    <property type="entry name" value="P-loop_NTPase"/>
</dbReference>
<evidence type="ECO:0000313" key="3">
    <source>
        <dbReference type="Proteomes" id="UP000823858"/>
    </source>
</evidence>
<organism evidence="2 3">
    <name type="scientific">Candidatus Corynebacterium faecigallinarum</name>
    <dbReference type="NCBI Taxonomy" id="2838528"/>
    <lineage>
        <taxon>Bacteria</taxon>
        <taxon>Bacillati</taxon>
        <taxon>Actinomycetota</taxon>
        <taxon>Actinomycetes</taxon>
        <taxon>Mycobacteriales</taxon>
        <taxon>Corynebacteriaceae</taxon>
        <taxon>Corynebacterium</taxon>
    </lineage>
</organism>
<name>A0A9D2QHC4_9CORY</name>
<protein>
    <submittedName>
        <fullName evidence="2">50S ribosome-binding GTPase</fullName>
    </submittedName>
</protein>
<dbReference type="EMBL" id="DWVP01000024">
    <property type="protein sequence ID" value="HJC86062.1"/>
    <property type="molecule type" value="Genomic_DNA"/>
</dbReference>
<reference evidence="2" key="1">
    <citation type="journal article" date="2021" name="PeerJ">
        <title>Extensive microbial diversity within the chicken gut microbiome revealed by metagenomics and culture.</title>
        <authorList>
            <person name="Gilroy R."/>
            <person name="Ravi A."/>
            <person name="Getino M."/>
            <person name="Pursley I."/>
            <person name="Horton D.L."/>
            <person name="Alikhan N.F."/>
            <person name="Baker D."/>
            <person name="Gharbi K."/>
            <person name="Hall N."/>
            <person name="Watson M."/>
            <person name="Adriaenssens E.M."/>
            <person name="Foster-Nyarko E."/>
            <person name="Jarju S."/>
            <person name="Secka A."/>
            <person name="Antonio M."/>
            <person name="Oren A."/>
            <person name="Chaudhuri R.R."/>
            <person name="La Ragione R."/>
            <person name="Hildebrand F."/>
            <person name="Pallen M.J."/>
        </authorList>
    </citation>
    <scope>NUCLEOTIDE SEQUENCE</scope>
    <source>
        <strain evidence="2">ChiHjej13B12-4958</strain>
    </source>
</reference>
<dbReference type="AlphaFoldDB" id="A0A9D2QHC4"/>
<evidence type="ECO:0000313" key="2">
    <source>
        <dbReference type="EMBL" id="HJC86062.1"/>
    </source>
</evidence>
<sequence>MTATAGTDAFAEQTRALQQLLVQSIDALATGGEGLGEKAAELRDMIDRPPRVAVIGRLKSGKSTLVNALTETDIAATGSLECTMAVSIYEQGAPARAEIHGSDGRVDTVALAGRPLEHLGRPLDEVDYIRQFVPVSRLDALGVIDTPGTATLTVENEQRTRSILVEGSRDTRRASAWADCVVFLSDSAPRADERELLTELNMTPLTTVGVISRADSFGAGAFGTRDPIDHAGEYAGRIADLLGGTVSTVMPLSGLLAESALTGRVNEDTARALRPLAGLTRDQLIDAVELPDPSGVVPGLTAASRDNLLDTLGEYGVYYGRTVAAESGSVGLMRWMLQVSGIERLSTAITGEMAHFAVLQRAVRFVETLDSLAGRPEFREHVRWVQSILLSQPVMNTVLLYRSFRDTVAGTPDSQLIPRLRHALQGRTAPEKLGLDPGIGEGEFLTELRSSLELLRQLAMAPLSSAEDDARERLIVLYQALWTTSTNVQ</sequence>
<dbReference type="Pfam" id="PF00350">
    <property type="entry name" value="Dynamin_N"/>
    <property type="match status" value="1"/>
</dbReference>
<evidence type="ECO:0000259" key="1">
    <source>
        <dbReference type="Pfam" id="PF00350"/>
    </source>
</evidence>
<proteinExistence type="predicted"/>
<comment type="caution">
    <text evidence="2">The sequence shown here is derived from an EMBL/GenBank/DDBJ whole genome shotgun (WGS) entry which is preliminary data.</text>
</comment>
<dbReference type="InterPro" id="IPR045063">
    <property type="entry name" value="Dynamin_N"/>
</dbReference>
<dbReference type="SUPFAM" id="SSF52540">
    <property type="entry name" value="P-loop containing nucleoside triphosphate hydrolases"/>
    <property type="match status" value="1"/>
</dbReference>
<gene>
    <name evidence="2" type="ORF">H9751_11100</name>
</gene>
<dbReference type="Proteomes" id="UP000823858">
    <property type="component" value="Unassembled WGS sequence"/>
</dbReference>